<dbReference type="InterPro" id="IPR029058">
    <property type="entry name" value="AB_hydrolase_fold"/>
</dbReference>
<organism evidence="2 3">
    <name type="scientific">Vibrio astriarenae</name>
    <dbReference type="NCBI Taxonomy" id="1481923"/>
    <lineage>
        <taxon>Bacteria</taxon>
        <taxon>Pseudomonadati</taxon>
        <taxon>Pseudomonadota</taxon>
        <taxon>Gammaproteobacteria</taxon>
        <taxon>Vibrionales</taxon>
        <taxon>Vibrionaceae</taxon>
        <taxon>Vibrio</taxon>
    </lineage>
</organism>
<dbReference type="KEGG" id="vas:GT360_05865"/>
<evidence type="ECO:0000313" key="2">
    <source>
        <dbReference type="EMBL" id="QIA63067.1"/>
    </source>
</evidence>
<dbReference type="Proteomes" id="UP000464262">
    <property type="component" value="Chromosome 1"/>
</dbReference>
<sequence length="202" mass="22363">MNITRTHLLSLALPLITLMGCTSAPVISSNQKPDSDVVVVVHGLGRSASSMHEMSDAFENAGYQTCVLEYSTFWTSIDTLFTETERQMSVCLETDKTVHFVGHSLGGLVIRYHLDNDRSLQKSNRLGRVVLIGTPNHGSDVADHYAQSFWSSWFGEVPSALVSDDHGIATQIGLPDYPFGVIAGTEKYTFTEHLLKKRTMVW</sequence>
<evidence type="ECO:0000256" key="1">
    <source>
        <dbReference type="SAM" id="SignalP"/>
    </source>
</evidence>
<dbReference type="Gene3D" id="3.40.50.1820">
    <property type="entry name" value="alpha/beta hydrolase"/>
    <property type="match status" value="1"/>
</dbReference>
<evidence type="ECO:0000313" key="3">
    <source>
        <dbReference type="Proteomes" id="UP000464262"/>
    </source>
</evidence>
<proteinExistence type="predicted"/>
<accession>A0A7Z2T2L3</accession>
<dbReference type="EMBL" id="CP047475">
    <property type="protein sequence ID" value="QIA63067.1"/>
    <property type="molecule type" value="Genomic_DNA"/>
</dbReference>
<dbReference type="RefSeq" id="WP_164647972.1">
    <property type="nucleotide sequence ID" value="NZ_CP047475.1"/>
</dbReference>
<keyword evidence="1" id="KW-0732">Signal</keyword>
<dbReference type="GO" id="GO:0016787">
    <property type="term" value="F:hydrolase activity"/>
    <property type="evidence" value="ECO:0007669"/>
    <property type="project" value="UniProtKB-KW"/>
</dbReference>
<dbReference type="SUPFAM" id="SSF53474">
    <property type="entry name" value="alpha/beta-Hydrolases"/>
    <property type="match status" value="1"/>
</dbReference>
<dbReference type="PANTHER" id="PTHR37946:SF1">
    <property type="entry name" value="SLL1969 PROTEIN"/>
    <property type="match status" value="1"/>
</dbReference>
<name>A0A7Z2T2L3_9VIBR</name>
<keyword evidence="2" id="KW-0378">Hydrolase</keyword>
<feature type="signal peptide" evidence="1">
    <location>
        <begin position="1"/>
        <end position="24"/>
    </location>
</feature>
<protein>
    <submittedName>
        <fullName evidence="2">Alpha/beta hydrolase</fullName>
    </submittedName>
</protein>
<reference evidence="2 3" key="1">
    <citation type="submission" date="2020-01" db="EMBL/GenBank/DDBJ databases">
        <title>Whole genome and functional gene identification of agarase of Vibrio HN897.</title>
        <authorList>
            <person name="Liu Y."/>
            <person name="Zhao Z."/>
        </authorList>
    </citation>
    <scope>NUCLEOTIDE SEQUENCE [LARGE SCALE GENOMIC DNA]</scope>
    <source>
        <strain evidence="2 3">HN897</strain>
    </source>
</reference>
<gene>
    <name evidence="2" type="ORF">GT360_05865</name>
</gene>
<dbReference type="PROSITE" id="PS51257">
    <property type="entry name" value="PROKAR_LIPOPROTEIN"/>
    <property type="match status" value="1"/>
</dbReference>
<dbReference type="PANTHER" id="PTHR37946">
    <property type="entry name" value="SLL1969 PROTEIN"/>
    <property type="match status" value="1"/>
</dbReference>
<keyword evidence="3" id="KW-1185">Reference proteome</keyword>
<dbReference type="AlphaFoldDB" id="A0A7Z2T2L3"/>
<dbReference type="Pfam" id="PF02089">
    <property type="entry name" value="Palm_thioest"/>
    <property type="match status" value="1"/>
</dbReference>
<feature type="chain" id="PRO_5030850094" evidence="1">
    <location>
        <begin position="25"/>
        <end position="202"/>
    </location>
</feature>